<reference evidence="1" key="2">
    <citation type="submission" date="2012-05" db="EMBL/GenBank/DDBJ databases">
        <title>Annotation of the Genome Sequence of Fusarium oxysporum HDV247.</title>
        <authorList>
            <consortium name="The Broad Institute Genomics Platform"/>
            <person name="Ma L.-J."/>
            <person name="Corby-Kistler H."/>
            <person name="Broz K."/>
            <person name="Gale L.R."/>
            <person name="Jonkers W."/>
            <person name="O'Donnell K."/>
            <person name="Ploetz R."/>
            <person name="Steinberg C."/>
            <person name="Schwartz D.C."/>
            <person name="VanEtten H."/>
            <person name="Zhou S."/>
            <person name="Young S.K."/>
            <person name="Zeng Q."/>
            <person name="Gargeya S."/>
            <person name="Fitzgerald M."/>
            <person name="Abouelleil A."/>
            <person name="Alvarado L."/>
            <person name="Chapman S.B."/>
            <person name="Gainer-Dewar J."/>
            <person name="Goldberg J."/>
            <person name="Griggs A."/>
            <person name="Gujja S."/>
            <person name="Hansen M."/>
            <person name="Howarth C."/>
            <person name="Imamovic A."/>
            <person name="Ireland A."/>
            <person name="Larimer J."/>
            <person name="McCowan C."/>
            <person name="Murphy C."/>
            <person name="Pearson M."/>
            <person name="Poon T.W."/>
            <person name="Priest M."/>
            <person name="Roberts A."/>
            <person name="Saif S."/>
            <person name="Shea T."/>
            <person name="Sykes S."/>
            <person name="Wortman J."/>
            <person name="Nusbaum C."/>
            <person name="Birren B."/>
        </authorList>
    </citation>
    <scope>NUCLEOTIDE SEQUENCE</scope>
    <source>
        <strain evidence="1">HDV247</strain>
    </source>
</reference>
<proteinExistence type="predicted"/>
<reference evidence="1" key="1">
    <citation type="submission" date="2011-10" db="EMBL/GenBank/DDBJ databases">
        <title>The Genome Sequence of Fusarium oxysporum HDV247.</title>
        <authorList>
            <consortium name="The Broad Institute Genome Sequencing Platform"/>
            <person name="Ma L.-J."/>
            <person name="Gale L.R."/>
            <person name="Schwartz D.C."/>
            <person name="Zhou S."/>
            <person name="Corby-Kistler H."/>
            <person name="Young S.K."/>
            <person name="Zeng Q."/>
            <person name="Gargeya S."/>
            <person name="Fitzgerald M."/>
            <person name="Haas B."/>
            <person name="Abouelleil A."/>
            <person name="Alvarado L."/>
            <person name="Arachchi H.M."/>
            <person name="Berlin A."/>
            <person name="Brown A."/>
            <person name="Chapman S.B."/>
            <person name="Chen Z."/>
            <person name="Dunbar C."/>
            <person name="Freedman E."/>
            <person name="Gearin G."/>
            <person name="Goldberg J."/>
            <person name="Griggs A."/>
            <person name="Gujja S."/>
            <person name="Heiman D."/>
            <person name="Howarth C."/>
            <person name="Larson L."/>
            <person name="Lui A."/>
            <person name="MacDonald P.J.P."/>
            <person name="Montmayeur A."/>
            <person name="Murphy C."/>
            <person name="Neiman D."/>
            <person name="Pearson M."/>
            <person name="Priest M."/>
            <person name="Roberts A."/>
            <person name="Saif S."/>
            <person name="Shea T."/>
            <person name="Shenoy N."/>
            <person name="Sisk P."/>
            <person name="Stolte C."/>
            <person name="Sykes S."/>
            <person name="Wortman J."/>
            <person name="Nusbaum C."/>
            <person name="Birren B."/>
        </authorList>
    </citation>
    <scope>NUCLEOTIDE SEQUENCE [LARGE SCALE GENOMIC DNA]</scope>
    <source>
        <strain evidence="1">HDV247</strain>
    </source>
</reference>
<dbReference type="Proteomes" id="UP000030751">
    <property type="component" value="Unassembled WGS sequence"/>
</dbReference>
<name>W9Q7Z2_FUSOX</name>
<sequence length="368" mass="42304">MLFRGHLRKTCIHCRRSYRLSHTCYGVSRRSRISSPEGDTTFETIRWLDFGGPPDTRQIIDLRPALDANDVHRFSISLRLKGSVFESIGVLCQFLSGNELPQDVLAPLHLSQANNYMYLFAFDEAHKEIQQWKPPANLLESQENLLWDQLICVGRVLKGSGDFQAAQRVLQVCCETPGLPNHKRALAISMLADTLCELWAIKKEIYCLEMANSWVEFELSLFTKPRNPLHRGLRRLLLSHLEVKICLGRRSEAINVAQELVTIYGQLDELDINDRLGHVRTLIALARLARPSEDSLQRWEEVLRQNHLYNPNEEEVYTCGIVYSILAKICRDPNRSLQYAHKADQVLRCKQRQFLIPGIGTYISDTSY</sequence>
<organism evidence="1">
    <name type="scientific">Fusarium oxysporum f. sp. pisi HDV247</name>
    <dbReference type="NCBI Taxonomy" id="1080344"/>
    <lineage>
        <taxon>Eukaryota</taxon>
        <taxon>Fungi</taxon>
        <taxon>Dikarya</taxon>
        <taxon>Ascomycota</taxon>
        <taxon>Pezizomycotina</taxon>
        <taxon>Sordariomycetes</taxon>
        <taxon>Hypocreomycetidae</taxon>
        <taxon>Hypocreales</taxon>
        <taxon>Nectriaceae</taxon>
        <taxon>Fusarium</taxon>
        <taxon>Fusarium oxysporum species complex</taxon>
    </lineage>
</organism>
<accession>W9Q7Z2</accession>
<evidence type="ECO:0000313" key="1">
    <source>
        <dbReference type="EMBL" id="EXA53664.1"/>
    </source>
</evidence>
<gene>
    <name evidence="1" type="ORF">FOVG_01398</name>
</gene>
<protein>
    <recommendedName>
        <fullName evidence="2">MalT-like TPR region domain-containing protein</fullName>
    </recommendedName>
</protein>
<dbReference type="AlphaFoldDB" id="W9Q7Z2"/>
<dbReference type="OrthoDB" id="3946009at2759"/>
<dbReference type="HOGENOM" id="CLU_066697_0_0_1"/>
<evidence type="ECO:0008006" key="2">
    <source>
        <dbReference type="Google" id="ProtNLM"/>
    </source>
</evidence>
<dbReference type="EMBL" id="JH650968">
    <property type="protein sequence ID" value="EXA53664.1"/>
    <property type="molecule type" value="Genomic_DNA"/>
</dbReference>